<dbReference type="GO" id="GO:0008311">
    <property type="term" value="F:double-stranded DNA 3'-5' DNA exonuclease activity"/>
    <property type="evidence" value="ECO:0000318"/>
    <property type="project" value="GO_Central"/>
</dbReference>
<dbReference type="GO" id="GO:0005634">
    <property type="term" value="C:nucleus"/>
    <property type="evidence" value="ECO:0000318"/>
    <property type="project" value="GO_Central"/>
</dbReference>
<keyword evidence="10" id="KW-1185">Reference proteome</keyword>
<reference evidence="8 10" key="2">
    <citation type="journal article" date="2014" name="BMC Genomics">
        <title>An improved genome release (version Mt4.0) for the model legume Medicago truncatula.</title>
        <authorList>
            <person name="Tang H."/>
            <person name="Krishnakumar V."/>
            <person name="Bidwell S."/>
            <person name="Rosen B."/>
            <person name="Chan A."/>
            <person name="Zhou S."/>
            <person name="Gentzbittel L."/>
            <person name="Childs K.L."/>
            <person name="Yandell M."/>
            <person name="Gundlach H."/>
            <person name="Mayer K.F."/>
            <person name="Schwartz D.C."/>
            <person name="Town C.D."/>
        </authorList>
    </citation>
    <scope>GENOME REANNOTATION</scope>
    <source>
        <strain evidence="8">A17</strain>
        <strain evidence="9 10">cv. Jemalong A17</strain>
    </source>
</reference>
<evidence type="ECO:0000256" key="6">
    <source>
        <dbReference type="PIRSR" id="PIRSR604808-3"/>
    </source>
</evidence>
<dbReference type="STRING" id="3880.A0A072U6W0"/>
<gene>
    <name evidence="8" type="ordered locus">MTR_6g024380</name>
</gene>
<keyword evidence="2 5" id="KW-0479">Metal-binding</keyword>
<keyword evidence="8" id="KW-0255">Endonuclease</keyword>
<dbReference type="PANTHER" id="PTHR22748">
    <property type="entry name" value="AP ENDONUCLEASE"/>
    <property type="match status" value="1"/>
</dbReference>
<evidence type="ECO:0000313" key="10">
    <source>
        <dbReference type="Proteomes" id="UP000002051"/>
    </source>
</evidence>
<dbReference type="EnsemblPlants" id="KEH25499">
    <property type="protein sequence ID" value="KEH25499"/>
    <property type="gene ID" value="MTR_6g024380"/>
</dbReference>
<dbReference type="HOGENOM" id="CLU_000680_36_7_1"/>
<feature type="binding site" evidence="5">
    <location>
        <position position="7"/>
    </location>
    <ligand>
        <name>Mg(2+)</name>
        <dbReference type="ChEBI" id="CHEBI:18420"/>
        <label>1</label>
    </ligand>
</feature>
<dbReference type="GO" id="GO:0006284">
    <property type="term" value="P:base-excision repair"/>
    <property type="evidence" value="ECO:0000318"/>
    <property type="project" value="GO_Central"/>
</dbReference>
<feature type="site" description="Transition state stabilizer" evidence="6">
    <location>
        <position position="144"/>
    </location>
</feature>
<keyword evidence="8" id="KW-0540">Nuclease</keyword>
<feature type="domain" description="Endonuclease/exonuclease/phosphatase" evidence="7">
    <location>
        <begin position="4"/>
        <end position="178"/>
    </location>
</feature>
<dbReference type="EMBL" id="CM001222">
    <property type="protein sequence ID" value="KEH25499.1"/>
    <property type="molecule type" value="Genomic_DNA"/>
</dbReference>
<dbReference type="SUPFAM" id="SSF56219">
    <property type="entry name" value="DNase I-like"/>
    <property type="match status" value="1"/>
</dbReference>
<feature type="binding site" evidence="5">
    <location>
        <position position="144"/>
    </location>
    <ligand>
        <name>Mg(2+)</name>
        <dbReference type="ChEBI" id="CHEBI:18420"/>
        <label>1</label>
    </ligand>
</feature>
<dbReference type="InterPro" id="IPR004808">
    <property type="entry name" value="AP_endonuc_1"/>
</dbReference>
<dbReference type="PANTHER" id="PTHR22748:SF11">
    <property type="entry name" value="OS07G0184032 PROTEIN"/>
    <property type="match status" value="1"/>
</dbReference>
<dbReference type="InterPro" id="IPR005135">
    <property type="entry name" value="Endo/exonuclease/phosphatase"/>
</dbReference>
<name>A0A072U6W0_MEDTR</name>
<comment type="cofactor">
    <cofactor evidence="5">
        <name>Mg(2+)</name>
        <dbReference type="ChEBI" id="CHEBI:18420"/>
    </cofactor>
    <cofactor evidence="5">
        <name>Mn(2+)</name>
        <dbReference type="ChEBI" id="CHEBI:29035"/>
    </cofactor>
    <text evidence="5">Probably binds two magnesium or manganese ions per subunit.</text>
</comment>
<dbReference type="GO" id="GO:0046872">
    <property type="term" value="F:metal ion binding"/>
    <property type="evidence" value="ECO:0007669"/>
    <property type="project" value="UniProtKB-KW"/>
</dbReference>
<keyword evidence="4 5" id="KW-0460">Magnesium</keyword>
<comment type="similarity">
    <text evidence="1">Belongs to the DNA repair enzymes AP/ExoA family.</text>
</comment>
<evidence type="ECO:0000313" key="8">
    <source>
        <dbReference type="EMBL" id="KEH25499.1"/>
    </source>
</evidence>
<dbReference type="Proteomes" id="UP000002051">
    <property type="component" value="Chromosome 6"/>
</dbReference>
<reference evidence="9" key="3">
    <citation type="submission" date="2015-04" db="UniProtKB">
        <authorList>
            <consortium name="EnsemblPlants"/>
        </authorList>
    </citation>
    <scope>IDENTIFICATION</scope>
    <source>
        <strain evidence="9">cv. Jemalong A17</strain>
    </source>
</reference>
<keyword evidence="5" id="KW-0464">Manganese</keyword>
<reference evidence="8 10" key="1">
    <citation type="journal article" date="2011" name="Nature">
        <title>The Medicago genome provides insight into the evolution of rhizobial symbioses.</title>
        <authorList>
            <person name="Young N.D."/>
            <person name="Debelle F."/>
            <person name="Oldroyd G.E."/>
            <person name="Geurts R."/>
            <person name="Cannon S.B."/>
            <person name="Udvardi M.K."/>
            <person name="Benedito V.A."/>
            <person name="Mayer K.F."/>
            <person name="Gouzy J."/>
            <person name="Schoof H."/>
            <person name="Van de Peer Y."/>
            <person name="Proost S."/>
            <person name="Cook D.R."/>
            <person name="Meyers B.C."/>
            <person name="Spannagl M."/>
            <person name="Cheung F."/>
            <person name="De Mita S."/>
            <person name="Krishnakumar V."/>
            <person name="Gundlach H."/>
            <person name="Zhou S."/>
            <person name="Mudge J."/>
            <person name="Bharti A.K."/>
            <person name="Murray J.D."/>
            <person name="Naoumkina M.A."/>
            <person name="Rosen B."/>
            <person name="Silverstein K.A."/>
            <person name="Tang H."/>
            <person name="Rombauts S."/>
            <person name="Zhao P.X."/>
            <person name="Zhou P."/>
            <person name="Barbe V."/>
            <person name="Bardou P."/>
            <person name="Bechner M."/>
            <person name="Bellec A."/>
            <person name="Berger A."/>
            <person name="Berges H."/>
            <person name="Bidwell S."/>
            <person name="Bisseling T."/>
            <person name="Choisne N."/>
            <person name="Couloux A."/>
            <person name="Denny R."/>
            <person name="Deshpande S."/>
            <person name="Dai X."/>
            <person name="Doyle J.J."/>
            <person name="Dudez A.M."/>
            <person name="Farmer A.D."/>
            <person name="Fouteau S."/>
            <person name="Franken C."/>
            <person name="Gibelin C."/>
            <person name="Gish J."/>
            <person name="Goldstein S."/>
            <person name="Gonzalez A.J."/>
            <person name="Green P.J."/>
            <person name="Hallab A."/>
            <person name="Hartog M."/>
            <person name="Hua A."/>
            <person name="Humphray S.J."/>
            <person name="Jeong D.H."/>
            <person name="Jing Y."/>
            <person name="Jocker A."/>
            <person name="Kenton S.M."/>
            <person name="Kim D.J."/>
            <person name="Klee K."/>
            <person name="Lai H."/>
            <person name="Lang C."/>
            <person name="Lin S."/>
            <person name="Macmil S.L."/>
            <person name="Magdelenat G."/>
            <person name="Matthews L."/>
            <person name="McCorrison J."/>
            <person name="Monaghan E.L."/>
            <person name="Mun J.H."/>
            <person name="Najar F.Z."/>
            <person name="Nicholson C."/>
            <person name="Noirot C."/>
            <person name="O'Bleness M."/>
            <person name="Paule C.R."/>
            <person name="Poulain J."/>
            <person name="Prion F."/>
            <person name="Qin B."/>
            <person name="Qu C."/>
            <person name="Retzel E.F."/>
            <person name="Riddle C."/>
            <person name="Sallet E."/>
            <person name="Samain S."/>
            <person name="Samson N."/>
            <person name="Sanders I."/>
            <person name="Saurat O."/>
            <person name="Scarpelli C."/>
            <person name="Schiex T."/>
            <person name="Segurens B."/>
            <person name="Severin A.J."/>
            <person name="Sherrier D.J."/>
            <person name="Shi R."/>
            <person name="Sims S."/>
            <person name="Singer S.R."/>
            <person name="Sinharoy S."/>
            <person name="Sterck L."/>
            <person name="Viollet A."/>
            <person name="Wang B.B."/>
            <person name="Wang K."/>
            <person name="Wang M."/>
            <person name="Wang X."/>
            <person name="Warfsmann J."/>
            <person name="Weissenbach J."/>
            <person name="White D.D."/>
            <person name="White J.D."/>
            <person name="Wiley G.B."/>
            <person name="Wincker P."/>
            <person name="Xing Y."/>
            <person name="Yang L."/>
            <person name="Yao Z."/>
            <person name="Ying F."/>
            <person name="Zhai J."/>
            <person name="Zhou L."/>
            <person name="Zuber A."/>
            <person name="Denarie J."/>
            <person name="Dixon R.A."/>
            <person name="May G.D."/>
            <person name="Schwartz D.C."/>
            <person name="Rogers J."/>
            <person name="Quetier F."/>
            <person name="Town C.D."/>
            <person name="Roe B.A."/>
        </authorList>
    </citation>
    <scope>NUCLEOTIDE SEQUENCE [LARGE SCALE GENOMIC DNA]</scope>
    <source>
        <strain evidence="8">A17</strain>
        <strain evidence="9 10">cv. Jemalong A17</strain>
    </source>
</reference>
<evidence type="ECO:0000256" key="4">
    <source>
        <dbReference type="ARBA" id="ARBA00022842"/>
    </source>
</evidence>
<proteinExistence type="inferred from homology"/>
<dbReference type="AlphaFoldDB" id="A0A072U6W0"/>
<dbReference type="Gene3D" id="3.60.10.10">
    <property type="entry name" value="Endonuclease/exonuclease/phosphatase"/>
    <property type="match status" value="1"/>
</dbReference>
<sequence>MKLVSWNIRGLGGVEKKREVRSLLKEKSLFIVCLQETKLQVCDDGICSSMWDLKLMAFSFRPSQGASGGLLNVWDLTEVDVWSTVSLKHVLVIHGRFLKSNEEFHLFNIYAPCDSQARRVLWESLSLRLGLLRGTHVCVCGDFNVVRSREEKRSASDHVGVSDGDHFNQFIDNNFLCDLPLSGKSFTWFKGDENWGPKPSRFLKCWSDTNVYAEFVNTKSKSFQVDGWGGYVLKEKFKLMKAALKEWYAEHTQNLSGKIVSLKQRLAVLDGKGEVEELTEAECDEMHAVTADIHSFSRMHTSISWQQSRYQWLSEGDANSKFFHYVFSSRWRRNTLSSVLVDGVEIEGLLPVRHAVFSHFESHFQSQICDRPSVENLKFRSLSVLEGEGLITLFSVDEVKVVVWDCDSFKSPGPDGVNFSFIKEFWLLLKDDIMRFVVEFHRNGKLTKGINSTFIALIPKVDSPRRLNEL</sequence>
<keyword evidence="3" id="KW-0378">Hydrolase</keyword>
<feature type="binding site" evidence="5">
    <location>
        <position position="142"/>
    </location>
    <ligand>
        <name>Mg(2+)</name>
        <dbReference type="ChEBI" id="CHEBI:18420"/>
        <label>1</label>
    </ligand>
</feature>
<accession>A0A072U6W0</accession>
<protein>
    <submittedName>
        <fullName evidence="8">Endonuclease/exonuclease/phosphatase family protein</fullName>
    </submittedName>
</protein>
<dbReference type="Pfam" id="PF03372">
    <property type="entry name" value="Exo_endo_phos"/>
    <property type="match status" value="1"/>
</dbReference>
<evidence type="ECO:0000256" key="5">
    <source>
        <dbReference type="PIRSR" id="PIRSR604808-2"/>
    </source>
</evidence>
<dbReference type="GO" id="GO:0003906">
    <property type="term" value="F:DNA-(apurinic or apyrimidinic site) endonuclease activity"/>
    <property type="evidence" value="ECO:0000318"/>
    <property type="project" value="GO_Central"/>
</dbReference>
<dbReference type="GO" id="GO:0008081">
    <property type="term" value="F:phosphoric diester hydrolase activity"/>
    <property type="evidence" value="ECO:0000318"/>
    <property type="project" value="GO_Central"/>
</dbReference>
<organism evidence="8 10">
    <name type="scientific">Medicago truncatula</name>
    <name type="common">Barrel medic</name>
    <name type="synonym">Medicago tribuloides</name>
    <dbReference type="NCBI Taxonomy" id="3880"/>
    <lineage>
        <taxon>Eukaryota</taxon>
        <taxon>Viridiplantae</taxon>
        <taxon>Streptophyta</taxon>
        <taxon>Embryophyta</taxon>
        <taxon>Tracheophyta</taxon>
        <taxon>Spermatophyta</taxon>
        <taxon>Magnoliopsida</taxon>
        <taxon>eudicotyledons</taxon>
        <taxon>Gunneridae</taxon>
        <taxon>Pentapetalae</taxon>
        <taxon>rosids</taxon>
        <taxon>fabids</taxon>
        <taxon>Fabales</taxon>
        <taxon>Fabaceae</taxon>
        <taxon>Papilionoideae</taxon>
        <taxon>50 kb inversion clade</taxon>
        <taxon>NPAAA clade</taxon>
        <taxon>Hologalegina</taxon>
        <taxon>IRL clade</taxon>
        <taxon>Trifolieae</taxon>
        <taxon>Medicago</taxon>
    </lineage>
</organism>
<evidence type="ECO:0000256" key="3">
    <source>
        <dbReference type="ARBA" id="ARBA00022801"/>
    </source>
</evidence>
<evidence type="ECO:0000259" key="7">
    <source>
        <dbReference type="Pfam" id="PF03372"/>
    </source>
</evidence>
<feature type="binding site" evidence="5">
    <location>
        <position position="36"/>
    </location>
    <ligand>
        <name>Mg(2+)</name>
        <dbReference type="ChEBI" id="CHEBI:18420"/>
        <label>1</label>
    </ligand>
</feature>
<dbReference type="InterPro" id="IPR036691">
    <property type="entry name" value="Endo/exonu/phosph_ase_sf"/>
</dbReference>
<evidence type="ECO:0000313" key="9">
    <source>
        <dbReference type="EnsemblPlants" id="KEH25499"/>
    </source>
</evidence>
<evidence type="ECO:0000256" key="1">
    <source>
        <dbReference type="ARBA" id="ARBA00007092"/>
    </source>
</evidence>
<evidence type="ECO:0000256" key="2">
    <source>
        <dbReference type="ARBA" id="ARBA00022723"/>
    </source>
</evidence>